<evidence type="ECO:0000313" key="1">
    <source>
        <dbReference type="EMBL" id="MBB4929180.1"/>
    </source>
</evidence>
<name>A0A7W7RC91_KITKI</name>
<keyword evidence="2" id="KW-1185">Reference proteome</keyword>
<organism evidence="1 2">
    <name type="scientific">Kitasatospora kifunensis</name>
    <name type="common">Streptomyces kifunensis</name>
    <dbReference type="NCBI Taxonomy" id="58351"/>
    <lineage>
        <taxon>Bacteria</taxon>
        <taxon>Bacillati</taxon>
        <taxon>Actinomycetota</taxon>
        <taxon>Actinomycetes</taxon>
        <taxon>Kitasatosporales</taxon>
        <taxon>Streptomycetaceae</taxon>
        <taxon>Kitasatospora</taxon>
    </lineage>
</organism>
<evidence type="ECO:0000313" key="2">
    <source>
        <dbReference type="Proteomes" id="UP000540506"/>
    </source>
</evidence>
<dbReference type="EMBL" id="JACHJV010000004">
    <property type="protein sequence ID" value="MBB4929180.1"/>
    <property type="molecule type" value="Genomic_DNA"/>
</dbReference>
<comment type="caution">
    <text evidence="1">The sequence shown here is derived from an EMBL/GenBank/DDBJ whole genome shotgun (WGS) entry which is preliminary data.</text>
</comment>
<dbReference type="RefSeq" id="WP_184947353.1">
    <property type="nucleotide sequence ID" value="NZ_JACHJV010000004.1"/>
</dbReference>
<protein>
    <submittedName>
        <fullName evidence="1">Uncharacterized protein</fullName>
    </submittedName>
</protein>
<sequence>RRSLRRLVVARLGVLVRRALESRVGRIARQATVWLGDQVVTAVRSKMCWAIYAAAFGGDLLIEPDHAWWLVHSNRPPILLILLAIAGWDGYQWWRQRGDDDGWIWIPGGRPPGGGWWPPEPDDGPDDDGIYEPADANWAAWEQELAWARVRAPKSGERR</sequence>
<reference evidence="1 2" key="1">
    <citation type="submission" date="2020-08" db="EMBL/GenBank/DDBJ databases">
        <title>Sequencing the genomes of 1000 actinobacteria strains.</title>
        <authorList>
            <person name="Klenk H.-P."/>
        </authorList>
    </citation>
    <scope>NUCLEOTIDE SEQUENCE [LARGE SCALE GENOMIC DNA]</scope>
    <source>
        <strain evidence="1 2">DSM 41654</strain>
    </source>
</reference>
<dbReference type="Proteomes" id="UP000540506">
    <property type="component" value="Unassembled WGS sequence"/>
</dbReference>
<gene>
    <name evidence="1" type="ORF">FHR34_008279</name>
</gene>
<feature type="non-terminal residue" evidence="1">
    <location>
        <position position="1"/>
    </location>
</feature>
<dbReference type="AlphaFoldDB" id="A0A7W7RC91"/>
<accession>A0A7W7RC91</accession>
<proteinExistence type="predicted"/>